<dbReference type="Proteomes" id="UP000009131">
    <property type="component" value="Unassembled WGS sequence"/>
</dbReference>
<comment type="similarity">
    <text evidence="2 6">Belongs to the DXO/Dom3Z family.</text>
</comment>
<dbReference type="GO" id="GO:0034353">
    <property type="term" value="F:mRNA 5'-diphosphatase activity"/>
    <property type="evidence" value="ECO:0007669"/>
    <property type="project" value="TreeGrafter"/>
</dbReference>
<comment type="caution">
    <text evidence="8">The sequence shown here is derived from an EMBL/GenBank/DDBJ whole genome shotgun (WGS) entry which is preliminary data.</text>
</comment>
<keyword evidence="6" id="KW-0539">Nucleus</keyword>
<keyword evidence="6" id="KW-0694">RNA-binding</keyword>
<keyword evidence="9" id="KW-1185">Reference proteome</keyword>
<dbReference type="GO" id="GO:0004518">
    <property type="term" value="F:nuclease activity"/>
    <property type="evidence" value="ECO:0007669"/>
    <property type="project" value="UniProtKB-KW"/>
</dbReference>
<dbReference type="HOGENOM" id="CLU_616892_0_0_1"/>
<evidence type="ECO:0000256" key="4">
    <source>
        <dbReference type="ARBA" id="ARBA00044692"/>
    </source>
</evidence>
<dbReference type="InterPro" id="IPR013961">
    <property type="entry name" value="RAI1"/>
</dbReference>
<keyword evidence="6" id="KW-0547">Nucleotide-binding</keyword>
<dbReference type="GO" id="GO:0110155">
    <property type="term" value="P:NAD-cap decapping"/>
    <property type="evidence" value="ECO:0007669"/>
    <property type="project" value="TreeGrafter"/>
</dbReference>
<dbReference type="STRING" id="764103.G7DYK0"/>
<proteinExistence type="inferred from homology"/>
<keyword evidence="6" id="KW-0540">Nuclease</keyword>
<dbReference type="RefSeq" id="XP_014569712.1">
    <property type="nucleotide sequence ID" value="XM_014714226.1"/>
</dbReference>
<dbReference type="AlphaFoldDB" id="G7DYK0"/>
<gene>
    <name evidence="8" type="primary">Mo02316</name>
    <name evidence="8" type="ORF">E5Q_02316</name>
</gene>
<dbReference type="OrthoDB" id="5853397at2759"/>
<evidence type="ECO:0000256" key="1">
    <source>
        <dbReference type="ARBA" id="ARBA00001968"/>
    </source>
</evidence>
<organism evidence="8 9">
    <name type="scientific">Mixia osmundae (strain CBS 9802 / IAM 14324 / JCM 22182 / KY 12970)</name>
    <dbReference type="NCBI Taxonomy" id="764103"/>
    <lineage>
        <taxon>Eukaryota</taxon>
        <taxon>Fungi</taxon>
        <taxon>Dikarya</taxon>
        <taxon>Basidiomycota</taxon>
        <taxon>Pucciniomycotina</taxon>
        <taxon>Mixiomycetes</taxon>
        <taxon>Mixiales</taxon>
        <taxon>Mixiaceae</taxon>
        <taxon>Mixia</taxon>
    </lineage>
</organism>
<comment type="catalytic activity">
    <reaction evidence="3">
        <text>a 5'-end (N(7)-methyl 5'-triphosphoguanosine)-ribonucleoside-ribonucleotide in mRNA + H2O = a (N(7)-methyl 5'-triphosphoguanosine)-nucleoside + a 5'-end phospho-ribonucleoside in mRNA + H(+)</text>
        <dbReference type="Rhea" id="RHEA:66928"/>
        <dbReference type="Rhea" id="RHEA-COMP:15692"/>
        <dbReference type="Rhea" id="RHEA-COMP:17313"/>
        <dbReference type="ChEBI" id="CHEBI:15377"/>
        <dbReference type="ChEBI" id="CHEBI:15378"/>
        <dbReference type="ChEBI" id="CHEBI:138282"/>
        <dbReference type="ChEBI" id="CHEBI:172876"/>
        <dbReference type="ChEBI" id="CHEBI:172877"/>
    </reaction>
    <physiologicalReaction direction="left-to-right" evidence="3">
        <dbReference type="Rhea" id="RHEA:66929"/>
    </physiologicalReaction>
</comment>
<reference evidence="8 9" key="2">
    <citation type="journal article" date="2012" name="Open Biol.">
        <title>Characteristics of nucleosomes and linker DNA regions on the genome of the basidiomycete Mixia osmundae revealed by mono- and dinucleosome mapping.</title>
        <authorList>
            <person name="Nishida H."/>
            <person name="Kondo S."/>
            <person name="Matsumoto T."/>
            <person name="Suzuki Y."/>
            <person name="Yoshikawa H."/>
            <person name="Taylor T.D."/>
            <person name="Sugiyama J."/>
        </authorList>
    </citation>
    <scope>NUCLEOTIDE SEQUENCE [LARGE SCALE GENOMIC DNA]</scope>
    <source>
        <strain evidence="9">CBS 9802 / IAM 14324 / JCM 22182 / KY 12970</strain>
    </source>
</reference>
<keyword evidence="6" id="KW-0479">Metal-binding</keyword>
<keyword evidence="6" id="KW-0378">Hydrolase</keyword>
<comment type="function">
    <text evidence="6">Decapping enzyme for NAD-capped RNAs: specifically hydrolyzes the nicotinamide adenine dinucleotide (NAD) cap from a subset of RNAs by removing the entire NAD moiety from the 5'-end of an NAD-capped RNA.</text>
</comment>
<dbReference type="GO" id="GO:0046872">
    <property type="term" value="F:metal ion binding"/>
    <property type="evidence" value="ECO:0007669"/>
    <property type="project" value="UniProtKB-KW"/>
</dbReference>
<dbReference type="InParanoid" id="G7DYK0"/>
<dbReference type="EMBL" id="BABT02000062">
    <property type="protein sequence ID" value="GAA95660.1"/>
    <property type="molecule type" value="Genomic_DNA"/>
</dbReference>
<dbReference type="EC" id="3.6.1.-" evidence="6"/>
<dbReference type="GO" id="GO:0000166">
    <property type="term" value="F:nucleotide binding"/>
    <property type="evidence" value="ECO:0007669"/>
    <property type="project" value="UniProtKB-KW"/>
</dbReference>
<evidence type="ECO:0000313" key="8">
    <source>
        <dbReference type="EMBL" id="GAA95660.1"/>
    </source>
</evidence>
<evidence type="ECO:0000313" key="9">
    <source>
        <dbReference type="Proteomes" id="UP000009131"/>
    </source>
</evidence>
<dbReference type="GO" id="GO:0000956">
    <property type="term" value="P:nuclear-transcribed mRNA catabolic process"/>
    <property type="evidence" value="ECO:0007669"/>
    <property type="project" value="TreeGrafter"/>
</dbReference>
<comment type="cofactor">
    <cofactor evidence="1 6">
        <name>a divalent metal cation</name>
        <dbReference type="ChEBI" id="CHEBI:60240"/>
    </cofactor>
</comment>
<evidence type="ECO:0000256" key="6">
    <source>
        <dbReference type="RuleBase" id="RU367113"/>
    </source>
</evidence>
<dbReference type="InterPro" id="IPR039039">
    <property type="entry name" value="RAI1-like_fam"/>
</dbReference>
<comment type="catalytic activity">
    <reaction evidence="4">
        <text>a 5'-end triphospho-ribonucleoside in mRNA + H2O = a 5'-end phospho-ribonucleoside in mRNA + diphosphate + H(+)</text>
        <dbReference type="Rhea" id="RHEA:78683"/>
        <dbReference type="Rhea" id="RHEA-COMP:15692"/>
        <dbReference type="Rhea" id="RHEA-COMP:17164"/>
        <dbReference type="ChEBI" id="CHEBI:15377"/>
        <dbReference type="ChEBI" id="CHEBI:15378"/>
        <dbReference type="ChEBI" id="CHEBI:33019"/>
        <dbReference type="ChEBI" id="CHEBI:138282"/>
        <dbReference type="ChEBI" id="CHEBI:167618"/>
    </reaction>
    <physiologicalReaction direction="left-to-right" evidence="4">
        <dbReference type="Rhea" id="RHEA:78684"/>
    </physiologicalReaction>
</comment>
<evidence type="ECO:0000256" key="5">
    <source>
        <dbReference type="ARBA" id="ARBA00048124"/>
    </source>
</evidence>
<reference evidence="8 9" key="1">
    <citation type="journal article" date="2011" name="J. Gen. Appl. Microbiol.">
        <title>Draft genome sequencing of the enigmatic basidiomycete Mixia osmundae.</title>
        <authorList>
            <person name="Nishida H."/>
            <person name="Nagatsuka Y."/>
            <person name="Sugiyama J."/>
        </authorList>
    </citation>
    <scope>NUCLEOTIDE SEQUENCE [LARGE SCALE GENOMIC DNA]</scope>
    <source>
        <strain evidence="9">CBS 9802 / IAM 14324 / JCM 22182 / KY 12970</strain>
    </source>
</reference>
<evidence type="ECO:0000256" key="2">
    <source>
        <dbReference type="ARBA" id="ARBA00006562"/>
    </source>
</evidence>
<sequence length="444" mass="49157">MGMLQIDGSRRRQSRSVLAQPVHLASFSLGAKHELIPPSSPLANQSLQRYREPTVPADLNAGYRDAVWRTRVAEGLDNLTDSLLDQASNRDIAHCIERASVITWRGMMTKLCLSPYDRKQSWRLLVMQVNDCLYIQDGDTALDAQDDLMSYYGYAFEHHCTADLDASEPSNDTPSVNTNVQWCSITKTSLDDHRILIGGEVDCVQTETEKANYTPHCSDFIELKTSVKPIDQRSQTNFERFKLLKFFFQSFLLGVPTILVGFRNRAGTLLETTRLSTLELPEVARRTWNPAHGLNAASDILTFARKNILALPEQQKSDQLMRSAEPISLATLWPVYALSYDAPGGILSISPLSTADVAAHQVALPHRNVEYAGSVARVRGPLGPSNGDPAADLAIIATAASLRSKRKASPQAYLTNLAHRRTPCVMRGGRCLCRTDGLFQPATF</sequence>
<dbReference type="PANTHER" id="PTHR12395">
    <property type="entry name" value="DOM-3 RELATED"/>
    <property type="match status" value="1"/>
</dbReference>
<dbReference type="Pfam" id="PF08652">
    <property type="entry name" value="RAI1"/>
    <property type="match status" value="1"/>
</dbReference>
<evidence type="ECO:0000256" key="3">
    <source>
        <dbReference type="ARBA" id="ARBA00044676"/>
    </source>
</evidence>
<dbReference type="FunCoup" id="G7DYK0">
    <property type="interactions" value="207"/>
</dbReference>
<accession>G7DYK0</accession>
<dbReference type="GO" id="GO:0003723">
    <property type="term" value="F:RNA binding"/>
    <property type="evidence" value="ECO:0007669"/>
    <property type="project" value="UniProtKB-KW"/>
</dbReference>
<name>G7DYK0_MIXOS</name>
<dbReference type="eggNOG" id="KOG1982">
    <property type="taxonomic scope" value="Eukaryota"/>
</dbReference>
<comment type="catalytic activity">
    <reaction evidence="5">
        <text>a 5'-end NAD(+)-phospho-ribonucleoside in mRNA + H2O = a 5'-end phospho-ribonucleoside in mRNA + NAD(+) + H(+)</text>
        <dbReference type="Rhea" id="RHEA:60880"/>
        <dbReference type="Rhea" id="RHEA-COMP:15692"/>
        <dbReference type="Rhea" id="RHEA-COMP:15698"/>
        <dbReference type="ChEBI" id="CHEBI:15377"/>
        <dbReference type="ChEBI" id="CHEBI:15378"/>
        <dbReference type="ChEBI" id="CHEBI:57540"/>
        <dbReference type="ChEBI" id="CHEBI:138282"/>
        <dbReference type="ChEBI" id="CHEBI:144029"/>
    </reaction>
    <physiologicalReaction direction="left-to-right" evidence="5">
        <dbReference type="Rhea" id="RHEA:60881"/>
    </physiologicalReaction>
</comment>
<protein>
    <recommendedName>
        <fullName evidence="6">Decapping nuclease</fullName>
        <ecNumber evidence="6">3.6.1.-</ecNumber>
    </recommendedName>
</protein>
<comment type="subcellular location">
    <subcellularLocation>
        <location evidence="6">Nucleus</location>
    </subcellularLocation>
</comment>
<feature type="domain" description="RAI1-like" evidence="7">
    <location>
        <begin position="20"/>
        <end position="342"/>
    </location>
</feature>
<dbReference type="GO" id="GO:0005829">
    <property type="term" value="C:cytosol"/>
    <property type="evidence" value="ECO:0007669"/>
    <property type="project" value="TreeGrafter"/>
</dbReference>
<dbReference type="PANTHER" id="PTHR12395:SF9">
    <property type="entry name" value="DECAPPING AND EXORIBONUCLEASE PROTEIN"/>
    <property type="match status" value="1"/>
</dbReference>
<dbReference type="GO" id="GO:0005634">
    <property type="term" value="C:nucleus"/>
    <property type="evidence" value="ECO:0007669"/>
    <property type="project" value="UniProtKB-SubCell"/>
</dbReference>
<evidence type="ECO:0000259" key="7">
    <source>
        <dbReference type="Pfam" id="PF08652"/>
    </source>
</evidence>